<proteinExistence type="predicted"/>
<evidence type="ECO:0000313" key="3">
    <source>
        <dbReference type="Proteomes" id="UP000654075"/>
    </source>
</evidence>
<organism evidence="2 3">
    <name type="scientific">Polarella glacialis</name>
    <name type="common">Dinoflagellate</name>
    <dbReference type="NCBI Taxonomy" id="89957"/>
    <lineage>
        <taxon>Eukaryota</taxon>
        <taxon>Sar</taxon>
        <taxon>Alveolata</taxon>
        <taxon>Dinophyceae</taxon>
        <taxon>Suessiales</taxon>
        <taxon>Suessiaceae</taxon>
        <taxon>Polarella</taxon>
    </lineage>
</organism>
<accession>A0A813EYC5</accession>
<reference evidence="2" key="1">
    <citation type="submission" date="2021-02" db="EMBL/GenBank/DDBJ databases">
        <authorList>
            <person name="Dougan E. K."/>
            <person name="Rhodes N."/>
            <person name="Thang M."/>
            <person name="Chan C."/>
        </authorList>
    </citation>
    <scope>NUCLEOTIDE SEQUENCE</scope>
</reference>
<sequence length="117" mass="14033">MQKPKGRKARSTATDNKLEERLRLFWQRKAENKKQLIMHETKQDMKKKWRQIDSEIDEVYSVSPSRRLDSPKSDQEEEEYGQATFPGLPFLSIHERHTLAIASRRHHQHLREQLRAE</sequence>
<dbReference type="EMBL" id="CAJNNV010014690">
    <property type="protein sequence ID" value="CAE8602819.1"/>
    <property type="molecule type" value="Genomic_DNA"/>
</dbReference>
<protein>
    <submittedName>
        <fullName evidence="2">Uncharacterized protein</fullName>
    </submittedName>
</protein>
<gene>
    <name evidence="2" type="ORF">PGLA1383_LOCUS21055</name>
</gene>
<name>A0A813EYC5_POLGL</name>
<evidence type="ECO:0000256" key="1">
    <source>
        <dbReference type="SAM" id="MobiDB-lite"/>
    </source>
</evidence>
<dbReference type="AlphaFoldDB" id="A0A813EYC5"/>
<keyword evidence="3" id="KW-1185">Reference proteome</keyword>
<comment type="caution">
    <text evidence="2">The sequence shown here is derived from an EMBL/GenBank/DDBJ whole genome shotgun (WGS) entry which is preliminary data.</text>
</comment>
<evidence type="ECO:0000313" key="2">
    <source>
        <dbReference type="EMBL" id="CAE8602819.1"/>
    </source>
</evidence>
<dbReference type="Proteomes" id="UP000654075">
    <property type="component" value="Unassembled WGS sequence"/>
</dbReference>
<feature type="region of interest" description="Disordered" evidence="1">
    <location>
        <begin position="62"/>
        <end position="82"/>
    </location>
</feature>